<organism evidence="1 2">
    <name type="scientific">Tritrichomonas foetus</name>
    <dbReference type="NCBI Taxonomy" id="1144522"/>
    <lineage>
        <taxon>Eukaryota</taxon>
        <taxon>Metamonada</taxon>
        <taxon>Parabasalia</taxon>
        <taxon>Tritrichomonadida</taxon>
        <taxon>Tritrichomonadidae</taxon>
        <taxon>Tritrichomonas</taxon>
    </lineage>
</organism>
<dbReference type="RefSeq" id="XP_068367251.1">
    <property type="nucleotide sequence ID" value="XM_068491113.1"/>
</dbReference>
<proteinExistence type="predicted"/>
<accession>A0A1J4KS80</accession>
<gene>
    <name evidence="1" type="ORF">TRFO_03138</name>
</gene>
<protein>
    <submittedName>
        <fullName evidence="1">Uncharacterized protein</fullName>
    </submittedName>
</protein>
<evidence type="ECO:0000313" key="1">
    <source>
        <dbReference type="EMBL" id="OHT14115.1"/>
    </source>
</evidence>
<dbReference type="GeneID" id="94825817"/>
<comment type="caution">
    <text evidence="1">The sequence shown here is derived from an EMBL/GenBank/DDBJ whole genome shotgun (WGS) entry which is preliminary data.</text>
</comment>
<dbReference type="AlphaFoldDB" id="A0A1J4KS80"/>
<evidence type="ECO:0000313" key="2">
    <source>
        <dbReference type="Proteomes" id="UP000179807"/>
    </source>
</evidence>
<name>A0A1J4KS80_9EUKA</name>
<keyword evidence="2" id="KW-1185">Reference proteome</keyword>
<dbReference type="EMBL" id="MLAK01000421">
    <property type="protein sequence ID" value="OHT14115.1"/>
    <property type="molecule type" value="Genomic_DNA"/>
</dbReference>
<reference evidence="1" key="1">
    <citation type="submission" date="2016-10" db="EMBL/GenBank/DDBJ databases">
        <authorList>
            <person name="Benchimol M."/>
            <person name="Almeida L.G."/>
            <person name="Vasconcelos A.T."/>
            <person name="Perreira-Neves A."/>
            <person name="Rosa I.A."/>
            <person name="Tasca T."/>
            <person name="Bogo M.R."/>
            <person name="de Souza W."/>
        </authorList>
    </citation>
    <scope>NUCLEOTIDE SEQUENCE [LARGE SCALE GENOMIC DNA]</scope>
    <source>
        <strain evidence="1">K</strain>
    </source>
</reference>
<dbReference type="Proteomes" id="UP000179807">
    <property type="component" value="Unassembled WGS sequence"/>
</dbReference>
<sequence length="277" mass="31773">MGRWKEGRTPTRRIIITDKEGSPALIYNLDEKSRLIYEYPVCKGLPAHIALPKSGHFVFKPPKVNVYSRSKQSIDPDIIDNNIYEMNVSIWKSDLSEKCLGSEHENNEKEKTKKTQNIIKEKSIKIRVNNNLAALAQNMSNSILNLQCSQIYINKNTNKVDYISSTINNSYKNNTSDDHRDIFSNLNGDESSGIKGLCQFTSQNNFNQIDIHNDYDIGLKINDFSEEFTQMDFLKFEEVIENDLSIENSNNLIVDQAILDVFDHEIISNYSESFSVL</sequence>
<dbReference type="VEuPathDB" id="TrichDB:TRFO_03138"/>